<evidence type="ECO:0000313" key="1">
    <source>
        <dbReference type="EMBL" id="SCF22425.1"/>
    </source>
</evidence>
<name>A0A1C4YNW1_9ACTN</name>
<keyword evidence="2" id="KW-1185">Reference proteome</keyword>
<dbReference type="RefSeq" id="WP_018786327.1">
    <property type="nucleotide sequence ID" value="NZ_FMCV01000012.1"/>
</dbReference>
<accession>A0A1C4YNW1</accession>
<reference evidence="2" key="1">
    <citation type="submission" date="2016-06" db="EMBL/GenBank/DDBJ databases">
        <authorList>
            <person name="Varghese N."/>
        </authorList>
    </citation>
    <scope>NUCLEOTIDE SEQUENCE [LARGE SCALE GENOMIC DNA]</scope>
    <source>
        <strain evidence="2">DSM 45555</strain>
    </source>
</reference>
<evidence type="ECO:0000313" key="2">
    <source>
        <dbReference type="Proteomes" id="UP000198551"/>
    </source>
</evidence>
<dbReference type="Proteomes" id="UP000198551">
    <property type="component" value="Unassembled WGS sequence"/>
</dbReference>
<proteinExistence type="predicted"/>
<gene>
    <name evidence="1" type="ORF">GA0070215_11235</name>
</gene>
<organism evidence="1 2">
    <name type="scientific">Micromonospora marina</name>
    <dbReference type="NCBI Taxonomy" id="307120"/>
    <lineage>
        <taxon>Bacteria</taxon>
        <taxon>Bacillati</taxon>
        <taxon>Actinomycetota</taxon>
        <taxon>Actinomycetes</taxon>
        <taxon>Micromonosporales</taxon>
        <taxon>Micromonosporaceae</taxon>
        <taxon>Micromonospora</taxon>
    </lineage>
</organism>
<dbReference type="AlphaFoldDB" id="A0A1C4YNW1"/>
<sequence length="176" mass="19031">MLTPGPDPAPAPAALAARWVAWVAAHRQPVNPLKDTTGRHGGRHQPADVWFLAGTLGGQVSRRCVVPAGRPLFFPAFCWWQPGRRDDPAEPMPHASGHAELDGVAVPVRAAGSPASFPVRGFFNNVVTAWPWPVHVSCWGLWGLVPPPAPGTHHLAFAGHDGGRFWVEAEYELEVR</sequence>
<protein>
    <submittedName>
        <fullName evidence="1">Uncharacterized protein</fullName>
    </submittedName>
</protein>
<dbReference type="EMBL" id="FMCV01000012">
    <property type="protein sequence ID" value="SCF22425.1"/>
    <property type="molecule type" value="Genomic_DNA"/>
</dbReference>